<reference evidence="1" key="1">
    <citation type="submission" date="2018-05" db="EMBL/GenBank/DDBJ databases">
        <authorList>
            <person name="Lanie J.A."/>
            <person name="Ng W.-L."/>
            <person name="Kazmierczak K.M."/>
            <person name="Andrzejewski T.M."/>
            <person name="Davidsen T.M."/>
            <person name="Wayne K.J."/>
            <person name="Tettelin H."/>
            <person name="Glass J.I."/>
            <person name="Rusch D."/>
            <person name="Podicherti R."/>
            <person name="Tsui H.-C.T."/>
            <person name="Winkler M.E."/>
        </authorList>
    </citation>
    <scope>NUCLEOTIDE SEQUENCE</scope>
</reference>
<evidence type="ECO:0000313" key="1">
    <source>
        <dbReference type="EMBL" id="SVC14847.1"/>
    </source>
</evidence>
<feature type="non-terminal residue" evidence="1">
    <location>
        <position position="40"/>
    </location>
</feature>
<dbReference type="AlphaFoldDB" id="A0A382JV51"/>
<dbReference type="InterPro" id="IPR023296">
    <property type="entry name" value="Glyco_hydro_beta-prop_sf"/>
</dbReference>
<dbReference type="EMBL" id="UINC01076053">
    <property type="protein sequence ID" value="SVC14847.1"/>
    <property type="molecule type" value="Genomic_DNA"/>
</dbReference>
<organism evidence="1">
    <name type="scientific">marine metagenome</name>
    <dbReference type="NCBI Taxonomy" id="408172"/>
    <lineage>
        <taxon>unclassified sequences</taxon>
        <taxon>metagenomes</taxon>
        <taxon>ecological metagenomes</taxon>
    </lineage>
</organism>
<evidence type="ECO:0008006" key="2">
    <source>
        <dbReference type="Google" id="ProtNLM"/>
    </source>
</evidence>
<gene>
    <name evidence="1" type="ORF">METZ01_LOCUS267701</name>
</gene>
<proteinExistence type="predicted"/>
<protein>
    <recommendedName>
        <fullName evidence="2">Glycosyl hydrolase family 32 N-terminal domain-containing protein</fullName>
    </recommendedName>
</protein>
<accession>A0A382JV51</accession>
<name>A0A382JV51_9ZZZZ</name>
<dbReference type="Gene3D" id="2.115.10.20">
    <property type="entry name" value="Glycosyl hydrolase domain, family 43"/>
    <property type="match status" value="1"/>
</dbReference>
<dbReference type="SUPFAM" id="SSF75005">
    <property type="entry name" value="Arabinanase/levansucrase/invertase"/>
    <property type="match status" value="1"/>
</dbReference>
<sequence>MYYLYYAGIPTDKRTEQIGLAVSEDGVHFDRVNSTGLILP</sequence>